<comment type="caution">
    <text evidence="2">The sequence shown here is derived from an EMBL/GenBank/DDBJ whole genome shotgun (WGS) entry which is preliminary data.</text>
</comment>
<reference evidence="2" key="1">
    <citation type="submission" date="2020-03" db="EMBL/GenBank/DDBJ databases">
        <title>Spirochaetal bacteria isolated from arthropods constitute a novel genus Entomospira genus novum within the order Spirochaetales.</title>
        <authorList>
            <person name="Grana-Miraglia L."/>
            <person name="Sikutova S."/>
            <person name="Fingerle V."/>
            <person name="Sing A."/>
            <person name="Castillo-Ramirez S."/>
            <person name="Margos G."/>
            <person name="Rudolf I."/>
        </authorList>
    </citation>
    <scope>NUCLEOTIDE SEQUENCE</scope>
    <source>
        <strain evidence="2">BR208</strain>
    </source>
</reference>
<keyword evidence="1" id="KW-0812">Transmembrane</keyword>
<protein>
    <submittedName>
        <fullName evidence="2">Uncharacterized protein</fullName>
    </submittedName>
</protein>
<evidence type="ECO:0000256" key="1">
    <source>
        <dbReference type="SAM" id="Phobius"/>
    </source>
</evidence>
<proteinExistence type="predicted"/>
<dbReference type="Proteomes" id="UP000752013">
    <property type="component" value="Unassembled WGS sequence"/>
</dbReference>
<keyword evidence="1" id="KW-0472">Membrane</keyword>
<evidence type="ECO:0000313" key="3">
    <source>
        <dbReference type="Proteomes" id="UP000752013"/>
    </source>
</evidence>
<accession>A0A968GB76</accession>
<evidence type="ECO:0000313" key="2">
    <source>
        <dbReference type="EMBL" id="NIZ46589.1"/>
    </source>
</evidence>
<name>A0A968GB76_9SPIO</name>
<gene>
    <name evidence="2" type="ORF">HCT46_01430</name>
</gene>
<dbReference type="EMBL" id="JAATLK010000001">
    <property type="protein sequence ID" value="NIZ46589.1"/>
    <property type="molecule type" value="Genomic_DNA"/>
</dbReference>
<feature type="transmembrane region" description="Helical" evidence="1">
    <location>
        <begin position="47"/>
        <end position="65"/>
    </location>
</feature>
<keyword evidence="1" id="KW-1133">Transmembrane helix</keyword>
<dbReference type="AlphaFoldDB" id="A0A968GB76"/>
<dbReference type="RefSeq" id="WP_167703043.1">
    <property type="nucleotide sequence ID" value="NZ_CP118168.1"/>
</dbReference>
<keyword evidence="3" id="KW-1185">Reference proteome</keyword>
<organism evidence="2 3">
    <name type="scientific">Entomospira nematocerorum</name>
    <dbReference type="NCBI Taxonomy" id="2719987"/>
    <lineage>
        <taxon>Bacteria</taxon>
        <taxon>Pseudomonadati</taxon>
        <taxon>Spirochaetota</taxon>
        <taxon>Spirochaetia</taxon>
        <taxon>Spirochaetales</taxon>
        <taxon>Spirochaetaceae</taxon>
        <taxon>Entomospira</taxon>
    </lineage>
</organism>
<sequence length="189" mass="21807">MSRYRRPETEGLNEGFFRHYKPSKNYYSTASDKHSIKAIRKKTTRATFINIAIILVLFLGAQYLLHKQSDKQAMPHSTSNAGSSHILTLSHYAVEAYYSNQTAFIQVNITPTGLLEEVEYPIEVALQWQGSDQPFITYRIVDDTLWQRDIRSFTIRHKEPSLLNARLIISIYEQSHITVLSAIITRKES</sequence>